<sequence>MWRSFIFLFLFIWSVGGIDHRSGNEEEEPSDDVSGTYLVISGESHSWYGGETSNTDARPESSSERRADKSEPISAEYIPEENPFRRRGKFFVSGDCTFVPPRESELDNKLKQDHYVKKVSIGGDITSIGPDLPSIGGDLQSIGGDLPSIGPDLLSLTAYE</sequence>
<evidence type="ECO:0000256" key="2">
    <source>
        <dbReference type="SAM" id="SignalP"/>
    </source>
</evidence>
<feature type="compositionally biased region" description="Basic and acidic residues" evidence="1">
    <location>
        <begin position="57"/>
        <end position="71"/>
    </location>
</feature>
<reference evidence="4" key="1">
    <citation type="submission" date="2022-11" db="UniProtKB">
        <authorList>
            <consortium name="WormBaseParasite"/>
        </authorList>
    </citation>
    <scope>IDENTIFICATION</scope>
</reference>
<dbReference type="Proteomes" id="UP000887566">
    <property type="component" value="Unplaced"/>
</dbReference>
<feature type="signal peptide" evidence="2">
    <location>
        <begin position="1"/>
        <end position="17"/>
    </location>
</feature>
<evidence type="ECO:0000313" key="3">
    <source>
        <dbReference type="Proteomes" id="UP000887566"/>
    </source>
</evidence>
<evidence type="ECO:0000256" key="1">
    <source>
        <dbReference type="SAM" id="MobiDB-lite"/>
    </source>
</evidence>
<dbReference type="WBParaSite" id="PSAMB.scaffold141size73288.g2447.t1">
    <property type="protein sequence ID" value="PSAMB.scaffold141size73288.g2447.t1"/>
    <property type="gene ID" value="PSAMB.scaffold141size73288.g2447"/>
</dbReference>
<organism evidence="3 4">
    <name type="scientific">Plectus sambesii</name>
    <dbReference type="NCBI Taxonomy" id="2011161"/>
    <lineage>
        <taxon>Eukaryota</taxon>
        <taxon>Metazoa</taxon>
        <taxon>Ecdysozoa</taxon>
        <taxon>Nematoda</taxon>
        <taxon>Chromadorea</taxon>
        <taxon>Plectida</taxon>
        <taxon>Plectina</taxon>
        <taxon>Plectoidea</taxon>
        <taxon>Plectidae</taxon>
        <taxon>Plectus</taxon>
    </lineage>
</organism>
<proteinExistence type="predicted"/>
<name>A0A914V0M1_9BILA</name>
<keyword evidence="3" id="KW-1185">Reference proteome</keyword>
<protein>
    <submittedName>
        <fullName evidence="4">Uncharacterized protein</fullName>
    </submittedName>
</protein>
<keyword evidence="2" id="KW-0732">Signal</keyword>
<evidence type="ECO:0000313" key="4">
    <source>
        <dbReference type="WBParaSite" id="PSAMB.scaffold141size73288.g2447.t1"/>
    </source>
</evidence>
<dbReference type="AlphaFoldDB" id="A0A914V0M1"/>
<feature type="region of interest" description="Disordered" evidence="1">
    <location>
        <begin position="44"/>
        <end position="81"/>
    </location>
</feature>
<accession>A0A914V0M1</accession>
<feature type="chain" id="PRO_5037987669" evidence="2">
    <location>
        <begin position="18"/>
        <end position="160"/>
    </location>
</feature>